<comment type="subcellular location">
    <subcellularLocation>
        <location evidence="7">Cytoplasm</location>
    </subcellularLocation>
</comment>
<keyword evidence="4 7" id="KW-0520">NAD</keyword>
<keyword evidence="2 7" id="KW-0678">Repressor</keyword>
<dbReference type="HAMAP" id="MF_01131">
    <property type="entry name" value="Rex"/>
    <property type="match status" value="1"/>
</dbReference>
<dbReference type="InterPro" id="IPR003781">
    <property type="entry name" value="CoA-bd"/>
</dbReference>
<dbReference type="Gene3D" id="1.10.10.10">
    <property type="entry name" value="Winged helix-like DNA-binding domain superfamily/Winged helix DNA-binding domain"/>
    <property type="match status" value="1"/>
</dbReference>
<dbReference type="SUPFAM" id="SSF51735">
    <property type="entry name" value="NAD(P)-binding Rossmann-fold domains"/>
    <property type="match status" value="1"/>
</dbReference>
<dbReference type="Gene3D" id="3.40.50.720">
    <property type="entry name" value="NAD(P)-binding Rossmann-like Domain"/>
    <property type="match status" value="1"/>
</dbReference>
<proteinExistence type="inferred from homology"/>
<feature type="DNA-binding region" description="H-T-H motif" evidence="7">
    <location>
        <begin position="83"/>
        <end position="122"/>
    </location>
</feature>
<evidence type="ECO:0000313" key="10">
    <source>
        <dbReference type="Proteomes" id="UP000887023"/>
    </source>
</evidence>
<keyword evidence="5 7" id="KW-0238">DNA-binding</keyword>
<dbReference type="EMBL" id="CP079105">
    <property type="protein sequence ID" value="QXQ14386.1"/>
    <property type="molecule type" value="Genomic_DNA"/>
</dbReference>
<dbReference type="RefSeq" id="WP_083529729.1">
    <property type="nucleotide sequence ID" value="NZ_CBCRUZ010000003.1"/>
</dbReference>
<dbReference type="Pfam" id="PF02629">
    <property type="entry name" value="CoA_binding"/>
    <property type="match status" value="1"/>
</dbReference>
<feature type="domain" description="CoA-binding" evidence="8">
    <location>
        <begin position="146"/>
        <end position="247"/>
    </location>
</feature>
<dbReference type="PANTHER" id="PTHR35786:SF1">
    <property type="entry name" value="REDOX-SENSING TRANSCRIPTIONAL REPRESSOR REX 1"/>
    <property type="match status" value="1"/>
</dbReference>
<dbReference type="NCBIfam" id="NF003992">
    <property type="entry name" value="PRK05472.2-1"/>
    <property type="match status" value="1"/>
</dbReference>
<dbReference type="InterPro" id="IPR036291">
    <property type="entry name" value="NAD(P)-bd_dom_sf"/>
</dbReference>
<dbReference type="SUPFAM" id="SSF46785">
    <property type="entry name" value="Winged helix' DNA-binding domain"/>
    <property type="match status" value="1"/>
</dbReference>
<gene>
    <name evidence="7" type="primary">rex</name>
    <name evidence="9" type="ORF">KV203_02910</name>
</gene>
<accession>A0ABX8SFC5</accession>
<dbReference type="InterPro" id="IPR058236">
    <property type="entry name" value="Rex_actinobacterial-type"/>
</dbReference>
<evidence type="ECO:0000256" key="7">
    <source>
        <dbReference type="HAMAP-Rule" id="MF_01131"/>
    </source>
</evidence>
<evidence type="ECO:0000256" key="6">
    <source>
        <dbReference type="ARBA" id="ARBA00023163"/>
    </source>
</evidence>
<comment type="function">
    <text evidence="7">Modulates transcription in response to changes in cellular NADH/NAD(+) redox state.</text>
</comment>
<dbReference type="NCBIfam" id="NF003993">
    <property type="entry name" value="PRK05472.2-2"/>
    <property type="match status" value="1"/>
</dbReference>
<keyword evidence="1 7" id="KW-0963">Cytoplasm</keyword>
<organism evidence="9 10">
    <name type="scientific">Skermania pinensis</name>
    <dbReference type="NCBI Taxonomy" id="39122"/>
    <lineage>
        <taxon>Bacteria</taxon>
        <taxon>Bacillati</taxon>
        <taxon>Actinomycetota</taxon>
        <taxon>Actinomycetes</taxon>
        <taxon>Mycobacteriales</taxon>
        <taxon>Gordoniaceae</taxon>
        <taxon>Skermania</taxon>
    </lineage>
</organism>
<evidence type="ECO:0000256" key="4">
    <source>
        <dbReference type="ARBA" id="ARBA00023027"/>
    </source>
</evidence>
<dbReference type="NCBIfam" id="NF003996">
    <property type="entry name" value="PRK05472.2-5"/>
    <property type="match status" value="1"/>
</dbReference>
<dbReference type="InterPro" id="IPR036390">
    <property type="entry name" value="WH_DNA-bd_sf"/>
</dbReference>
<name>A0ABX8SFC5_9ACTN</name>
<keyword evidence="6 7" id="KW-0804">Transcription</keyword>
<feature type="binding site" evidence="7">
    <location>
        <begin position="157"/>
        <end position="162"/>
    </location>
    <ligand>
        <name>NAD(+)</name>
        <dbReference type="ChEBI" id="CHEBI:57540"/>
    </ligand>
</feature>
<comment type="subunit">
    <text evidence="7">Homodimer.</text>
</comment>
<evidence type="ECO:0000313" key="9">
    <source>
        <dbReference type="EMBL" id="QXQ14386.1"/>
    </source>
</evidence>
<evidence type="ECO:0000256" key="3">
    <source>
        <dbReference type="ARBA" id="ARBA00023015"/>
    </source>
</evidence>
<reference evidence="9" key="1">
    <citation type="submission" date="2021-07" db="EMBL/GenBank/DDBJ databases">
        <title>Candidatus Kaistella beijingensis sp. nov. isolated from a municipal wastewater treatment plant is involved in sludge foaming.</title>
        <authorList>
            <person name="Song Y."/>
            <person name="Liu S.-J."/>
        </authorList>
    </citation>
    <scope>NUCLEOTIDE SEQUENCE</scope>
    <source>
        <strain evidence="9">DSM 43998</strain>
    </source>
</reference>
<protein>
    <recommendedName>
        <fullName evidence="7">Redox-sensing transcriptional repressor Rex</fullName>
    </recommendedName>
</protein>
<keyword evidence="3 7" id="KW-0805">Transcription regulation</keyword>
<dbReference type="Proteomes" id="UP000887023">
    <property type="component" value="Chromosome"/>
</dbReference>
<dbReference type="InterPro" id="IPR036388">
    <property type="entry name" value="WH-like_DNA-bd_sf"/>
</dbReference>
<comment type="similarity">
    <text evidence="7">Belongs to the transcriptional regulatory Rex family.</text>
</comment>
<evidence type="ECO:0000259" key="8">
    <source>
        <dbReference type="SMART" id="SM00881"/>
    </source>
</evidence>
<dbReference type="NCBIfam" id="NF003995">
    <property type="entry name" value="PRK05472.2-4"/>
    <property type="match status" value="1"/>
</dbReference>
<evidence type="ECO:0000256" key="5">
    <source>
        <dbReference type="ARBA" id="ARBA00023125"/>
    </source>
</evidence>
<dbReference type="PANTHER" id="PTHR35786">
    <property type="entry name" value="REDOX-SENSING TRANSCRIPTIONAL REPRESSOR REX"/>
    <property type="match status" value="1"/>
</dbReference>
<evidence type="ECO:0000256" key="1">
    <source>
        <dbReference type="ARBA" id="ARBA00022490"/>
    </source>
</evidence>
<dbReference type="SMART" id="SM00881">
    <property type="entry name" value="CoA_binding"/>
    <property type="match status" value="1"/>
</dbReference>
<dbReference type="InterPro" id="IPR009718">
    <property type="entry name" value="Rex_DNA-bd_C_dom"/>
</dbReference>
<sequence>MASQAATVVIAARCSDPVVDDVVVDDTVSSNRLVETGPVPHRRGTDVRTRELTDVTQQPDPRAVRVSASTRDIPQATVARLAGYLRVLGTLVEEGVQIVSSEGLAGAAGVGSAKLRKDLSFLGPNGVRGVGYDVSRLSARIEEVLGLDRGHRVILIGVGNLGRALVGYPGFARRGFAIVGLFDDDPAVSGTALDGLVVRDVVTLTVACAELAPTIAVLAVPDDAAQQVCDRLVAAGLRCILSFSGVALDAPAHVEIRRVDLAVELQLLSFFEMRRAEIETGSVVREESVVR</sequence>
<dbReference type="NCBIfam" id="NF003994">
    <property type="entry name" value="PRK05472.2-3"/>
    <property type="match status" value="1"/>
</dbReference>
<keyword evidence="10" id="KW-1185">Reference proteome</keyword>
<dbReference type="InterPro" id="IPR022876">
    <property type="entry name" value="Tscrpt_rep_Rex"/>
</dbReference>
<dbReference type="Pfam" id="PF06971">
    <property type="entry name" value="Put_DNA-bind_N"/>
    <property type="match status" value="1"/>
</dbReference>
<evidence type="ECO:0000256" key="2">
    <source>
        <dbReference type="ARBA" id="ARBA00022491"/>
    </source>
</evidence>